<keyword evidence="3" id="KW-1185">Reference proteome</keyword>
<dbReference type="InterPro" id="IPR037883">
    <property type="entry name" value="Knr4/Smi1-like_sf"/>
</dbReference>
<dbReference type="AlphaFoldDB" id="A0A127VFZ4"/>
<proteinExistence type="predicted"/>
<feature type="domain" description="Knr4/Smi1-like" evidence="1">
    <location>
        <begin position="11"/>
        <end position="156"/>
    </location>
</feature>
<evidence type="ECO:0000259" key="1">
    <source>
        <dbReference type="SMART" id="SM00860"/>
    </source>
</evidence>
<dbReference type="EMBL" id="CP014504">
    <property type="protein sequence ID" value="AMP99848.1"/>
    <property type="molecule type" value="Genomic_DNA"/>
</dbReference>
<accession>A0A127VFZ4</accession>
<dbReference type="RefSeq" id="WP_068402375.1">
    <property type="nucleotide sequence ID" value="NZ_CP014504.1"/>
</dbReference>
<dbReference type="Pfam" id="PF14568">
    <property type="entry name" value="SUKH_6"/>
    <property type="match status" value="1"/>
</dbReference>
<organism evidence="2 3">
    <name type="scientific">Pedobacter cryoconitis</name>
    <dbReference type="NCBI Taxonomy" id="188932"/>
    <lineage>
        <taxon>Bacteria</taxon>
        <taxon>Pseudomonadati</taxon>
        <taxon>Bacteroidota</taxon>
        <taxon>Sphingobacteriia</taxon>
        <taxon>Sphingobacteriales</taxon>
        <taxon>Sphingobacteriaceae</taxon>
        <taxon>Pedobacter</taxon>
    </lineage>
</organism>
<evidence type="ECO:0000313" key="2">
    <source>
        <dbReference type="EMBL" id="AMP99848.1"/>
    </source>
</evidence>
<name>A0A127VFZ4_9SPHI</name>
<dbReference type="PATRIC" id="fig|188932.3.peg.3103"/>
<dbReference type="OrthoDB" id="8657476at2"/>
<dbReference type="Gene3D" id="3.40.1580.10">
    <property type="entry name" value="SMI1/KNR4-like"/>
    <property type="match status" value="1"/>
</dbReference>
<dbReference type="SUPFAM" id="SSF160631">
    <property type="entry name" value="SMI1/KNR4-like"/>
    <property type="match status" value="1"/>
</dbReference>
<protein>
    <submittedName>
        <fullName evidence="2">SMI1 / KNR4 family protein</fullName>
    </submittedName>
</protein>
<dbReference type="SMART" id="SM00860">
    <property type="entry name" value="SMI1_KNR4"/>
    <property type="match status" value="1"/>
</dbReference>
<reference evidence="2 3" key="1">
    <citation type="submission" date="2016-03" db="EMBL/GenBank/DDBJ databases">
        <title>Complete genome sequence of Pedobacter cryoconitis PAMC 27485.</title>
        <authorList>
            <person name="Lee J."/>
            <person name="Kim O.-S."/>
        </authorList>
    </citation>
    <scope>NUCLEOTIDE SEQUENCE [LARGE SCALE GENOMIC DNA]</scope>
    <source>
        <strain evidence="2 3">PAMC 27485</strain>
    </source>
</reference>
<evidence type="ECO:0000313" key="3">
    <source>
        <dbReference type="Proteomes" id="UP000071561"/>
    </source>
</evidence>
<sequence length="174" mass="20163">MDTTWKFVKPLKDKSSILLVEKEWGIKLPEIFIELVINYNSGVPENTAFNTEFSTGKSSGELLNFNLDSKDNVLAEYKNIEDKLPPDIFPFAADPGGNYICFDYRMNKENPQIVFWNHEERFIIEGDQIVNPDVENEFDLHIIEPVSNDLEGFLNKLYTIKNDEDNDFEGFELL</sequence>
<dbReference type="InterPro" id="IPR018958">
    <property type="entry name" value="Knr4/Smi1-like_dom"/>
</dbReference>
<dbReference type="KEGG" id="pcm:AY601_2974"/>
<dbReference type="Proteomes" id="UP000071561">
    <property type="component" value="Chromosome"/>
</dbReference>
<gene>
    <name evidence="2" type="ORF">AY601_2974</name>
</gene>